<keyword evidence="4 7" id="KW-0812">Transmembrane</keyword>
<feature type="transmembrane region" description="Helical" evidence="7">
    <location>
        <begin position="190"/>
        <end position="213"/>
    </location>
</feature>
<dbReference type="InterPro" id="IPR000515">
    <property type="entry name" value="MetI-like"/>
</dbReference>
<geneLocation type="plasmid" evidence="9">
    <name>pTi_C58</name>
</geneLocation>
<protein>
    <submittedName>
        <fullName evidence="9">ABC transporter permease</fullName>
    </submittedName>
</protein>
<proteinExistence type="inferred from homology"/>
<feature type="transmembrane region" description="Helical" evidence="7">
    <location>
        <begin position="300"/>
        <end position="319"/>
    </location>
</feature>
<dbReference type="SUPFAM" id="SSF161098">
    <property type="entry name" value="MetI-like"/>
    <property type="match status" value="1"/>
</dbReference>
<feature type="transmembrane region" description="Helical" evidence="7">
    <location>
        <begin position="254"/>
        <end position="280"/>
    </location>
</feature>
<dbReference type="CDD" id="cd06261">
    <property type="entry name" value="TM_PBP2"/>
    <property type="match status" value="1"/>
</dbReference>
<evidence type="ECO:0000256" key="3">
    <source>
        <dbReference type="ARBA" id="ARBA00022475"/>
    </source>
</evidence>
<name>A0A2Z2PLP1_9HYPH</name>
<dbReference type="OMA" id="SYRQNAP"/>
<evidence type="ECO:0000256" key="2">
    <source>
        <dbReference type="ARBA" id="ARBA00022448"/>
    </source>
</evidence>
<dbReference type="PANTHER" id="PTHR43163:SF9">
    <property type="entry name" value="ABC TRANSPORTER PERMEASE PROTEIN"/>
    <property type="match status" value="1"/>
</dbReference>
<evidence type="ECO:0000256" key="1">
    <source>
        <dbReference type="ARBA" id="ARBA00004651"/>
    </source>
</evidence>
<feature type="transmembrane region" description="Helical" evidence="7">
    <location>
        <begin position="112"/>
        <end position="135"/>
    </location>
</feature>
<keyword evidence="6 7" id="KW-0472">Membrane</keyword>
<dbReference type="InterPro" id="IPR035906">
    <property type="entry name" value="MetI-like_sf"/>
</dbReference>
<dbReference type="PANTHER" id="PTHR43163">
    <property type="entry name" value="DIPEPTIDE TRANSPORT SYSTEM PERMEASE PROTEIN DPPB-RELATED"/>
    <property type="match status" value="1"/>
</dbReference>
<dbReference type="Pfam" id="PF00528">
    <property type="entry name" value="BPD_transp_1"/>
    <property type="match status" value="1"/>
</dbReference>
<dbReference type="PROSITE" id="PS50928">
    <property type="entry name" value="ABC_TM1"/>
    <property type="match status" value="1"/>
</dbReference>
<evidence type="ECO:0000256" key="4">
    <source>
        <dbReference type="ARBA" id="ARBA00022692"/>
    </source>
</evidence>
<sequence length="333" mass="35623">MGGSSMKRLTRVGRSLLRNLIQAVPTMFVIVTLGFFVLQLAPGDAADYMAAESGAATQETVADIRRAFGLDLPLLDQLANYYTSLAHFSLGISPRYGVPVADLIMERLPGTLTLMVLAIVIALLVGIAAGTIMALNATRAADRILSVASLLFYSVPTFWIGLIFIIVFSVKLGWLPAGGMKTIGASSGGFGWLIDRVSYALLPATSLALYYMAIYARLTRSSILEVIGQDHVRTAKAKGLAPRQVVLRHVLRNALIPITTVAGIHVAGILGGAIVIETVFSWPGMGRLAFDAVMAREYTLLLGIMLVSSVLVICVNAIVDIIQAALDPRIEVR</sequence>
<keyword evidence="5 7" id="KW-1133">Transmembrane helix</keyword>
<feature type="transmembrane region" description="Helical" evidence="7">
    <location>
        <begin position="20"/>
        <end position="41"/>
    </location>
</feature>
<dbReference type="AlphaFoldDB" id="A0A2Z2PLP1"/>
<organism evidence="9">
    <name type="scientific">Agrobacterium fabrum</name>
    <dbReference type="NCBI Taxonomy" id="1176649"/>
    <lineage>
        <taxon>Bacteria</taxon>
        <taxon>Pseudomonadati</taxon>
        <taxon>Pseudomonadota</taxon>
        <taxon>Alphaproteobacteria</taxon>
        <taxon>Hyphomicrobiales</taxon>
        <taxon>Rhizobiaceae</taxon>
        <taxon>Rhizobium/Agrobacterium group</taxon>
        <taxon>Agrobacterium</taxon>
        <taxon>Agrobacterium tumefaciens complex</taxon>
    </lineage>
</organism>
<keyword evidence="3" id="KW-1003">Cell membrane</keyword>
<dbReference type="GO" id="GO:0005886">
    <property type="term" value="C:plasma membrane"/>
    <property type="evidence" value="ECO:0007669"/>
    <property type="project" value="UniProtKB-SubCell"/>
</dbReference>
<dbReference type="InterPro" id="IPR045621">
    <property type="entry name" value="BPD_transp_1_N"/>
</dbReference>
<dbReference type="GO" id="GO:0055085">
    <property type="term" value="P:transmembrane transport"/>
    <property type="evidence" value="ECO:0007669"/>
    <property type="project" value="InterPro"/>
</dbReference>
<accession>A0A2Z2PLP1</accession>
<dbReference type="Gene3D" id="1.10.3720.10">
    <property type="entry name" value="MetI-like"/>
    <property type="match status" value="1"/>
</dbReference>
<evidence type="ECO:0000259" key="8">
    <source>
        <dbReference type="PROSITE" id="PS50928"/>
    </source>
</evidence>
<keyword evidence="9" id="KW-0614">Plasmid</keyword>
<evidence type="ECO:0000256" key="5">
    <source>
        <dbReference type="ARBA" id="ARBA00022989"/>
    </source>
</evidence>
<comment type="similarity">
    <text evidence="7">Belongs to the binding-protein-dependent transport system permease family.</text>
</comment>
<feature type="transmembrane region" description="Helical" evidence="7">
    <location>
        <begin position="147"/>
        <end position="170"/>
    </location>
</feature>
<keyword evidence="2 7" id="KW-0813">Transport</keyword>
<feature type="domain" description="ABC transmembrane type-1" evidence="8">
    <location>
        <begin position="108"/>
        <end position="323"/>
    </location>
</feature>
<comment type="subcellular location">
    <subcellularLocation>
        <location evidence="1 7">Cell membrane</location>
        <topology evidence="1 7">Multi-pass membrane protein</topology>
    </subcellularLocation>
</comment>
<evidence type="ECO:0000313" key="9">
    <source>
        <dbReference type="EMBL" id="ASK43280.1"/>
    </source>
</evidence>
<dbReference type="Pfam" id="PF19300">
    <property type="entry name" value="BPD_transp_1_N"/>
    <property type="match status" value="1"/>
</dbReference>
<reference evidence="9" key="1">
    <citation type="submission" date="2016-10" db="EMBL/GenBank/DDBJ databases">
        <title>Agrobacterium Ti plasmids: Classification based on T-DNA and Vir regions organization.</title>
        <authorList>
            <person name="Nabi N."/>
            <person name="Vial L."/>
            <person name="Ben Hafsa A."/>
            <person name="Chapulliot D."/>
            <person name="Berard A."/>
            <person name="Chauveau A."/>
            <person name="Le Paslier M.-C."/>
            <person name="Harzallah Skhiri F."/>
            <person name="Brunel D."/>
            <person name="Nesme X."/>
            <person name="Chaouachi M."/>
        </authorList>
    </citation>
    <scope>NUCLEOTIDE SEQUENCE</scope>
    <source>
        <strain evidence="9">C58</strain>
        <plasmid evidence="9">pTi_C58</plasmid>
    </source>
</reference>
<evidence type="ECO:0000256" key="7">
    <source>
        <dbReference type="RuleBase" id="RU363032"/>
    </source>
</evidence>
<dbReference type="EMBL" id="KY000040">
    <property type="protein sequence ID" value="ASK43280.1"/>
    <property type="molecule type" value="Genomic_DNA"/>
</dbReference>
<evidence type="ECO:0000256" key="6">
    <source>
        <dbReference type="ARBA" id="ARBA00023136"/>
    </source>
</evidence>